<evidence type="ECO:0000313" key="3">
    <source>
        <dbReference type="Proteomes" id="UP000832097"/>
    </source>
</evidence>
<accession>A0ABY4C370</accession>
<feature type="region of interest" description="Disordered" evidence="1">
    <location>
        <begin position="36"/>
        <end position="73"/>
    </location>
</feature>
<keyword evidence="3" id="KW-1185">Reference proteome</keyword>
<proteinExistence type="predicted"/>
<name>A0ABY4C370_9MICO</name>
<protein>
    <recommendedName>
        <fullName evidence="4">Acyl-CoA carboxylase subunit epsilon</fullName>
    </recommendedName>
</protein>
<gene>
    <name evidence="2" type="ORF">MTO99_01365</name>
</gene>
<sequence>MTEDEPTVDLRIRTRGVSDDEAAAATAVVLAAIAAQRDQPPAPTGPTDGWVRAARPHRRPFERGPGRWVGWGR</sequence>
<evidence type="ECO:0008006" key="4">
    <source>
        <dbReference type="Google" id="ProtNLM"/>
    </source>
</evidence>
<dbReference type="RefSeq" id="WP_243556306.1">
    <property type="nucleotide sequence ID" value="NZ_CP094528.1"/>
</dbReference>
<dbReference type="InterPro" id="IPR032716">
    <property type="entry name" value="ACC_epsilon"/>
</dbReference>
<dbReference type="EMBL" id="CP094528">
    <property type="protein sequence ID" value="UOE44471.1"/>
    <property type="molecule type" value="Genomic_DNA"/>
</dbReference>
<dbReference type="Pfam" id="PF13822">
    <property type="entry name" value="ACC_epsilon"/>
    <property type="match status" value="1"/>
</dbReference>
<dbReference type="Proteomes" id="UP000832097">
    <property type="component" value="Chromosome"/>
</dbReference>
<evidence type="ECO:0000256" key="1">
    <source>
        <dbReference type="SAM" id="MobiDB-lite"/>
    </source>
</evidence>
<reference evidence="2 3" key="1">
    <citation type="submission" date="2022-03" db="EMBL/GenBank/DDBJ databases">
        <title>Mucilaginibacter sp. isolated from the gut of Protaetia brevitarsis seulensis larvae.</title>
        <authorList>
            <person name="Won M."/>
            <person name="Kim S.-J."/>
            <person name="Kwon S.-W."/>
        </authorList>
    </citation>
    <scope>NUCLEOTIDE SEQUENCE [LARGE SCALE GENOMIC DNA]</scope>
    <source>
        <strain evidence="2 3">CFWR-12</strain>
    </source>
</reference>
<organism evidence="2 3">
    <name type="scientific">Agromyces larvae</name>
    <dbReference type="NCBI Taxonomy" id="2929802"/>
    <lineage>
        <taxon>Bacteria</taxon>
        <taxon>Bacillati</taxon>
        <taxon>Actinomycetota</taxon>
        <taxon>Actinomycetes</taxon>
        <taxon>Micrococcales</taxon>
        <taxon>Microbacteriaceae</taxon>
        <taxon>Agromyces</taxon>
    </lineage>
</organism>
<evidence type="ECO:0000313" key="2">
    <source>
        <dbReference type="EMBL" id="UOE44471.1"/>
    </source>
</evidence>